<sequence>MFSYVSLGTNDIARARAFYDAVMATLGHQRVADMDDGRSAAWGVDDPGPHLWVTLPFDGGPATAGNGTMVSFLAPTRTAVDAFHAAALAAGGTDEGAPGPRPQYGPHFYAGYVRDPDGNKLNAVCYAPQ</sequence>
<name>A0ABU1F4L8_9RHOB</name>
<dbReference type="InterPro" id="IPR004360">
    <property type="entry name" value="Glyas_Fos-R_dOase_dom"/>
</dbReference>
<accession>A0ABU1F4L8</accession>
<feature type="domain" description="VOC" evidence="1">
    <location>
        <begin position="1"/>
        <end position="126"/>
    </location>
</feature>
<protein>
    <submittedName>
        <fullName evidence="2">VOC family protein</fullName>
    </submittedName>
</protein>
<dbReference type="PROSITE" id="PS51819">
    <property type="entry name" value="VOC"/>
    <property type="match status" value="1"/>
</dbReference>
<keyword evidence="3" id="KW-1185">Reference proteome</keyword>
<dbReference type="InterPro" id="IPR037523">
    <property type="entry name" value="VOC_core"/>
</dbReference>
<evidence type="ECO:0000313" key="3">
    <source>
        <dbReference type="Proteomes" id="UP001247754"/>
    </source>
</evidence>
<gene>
    <name evidence="2" type="ORF">RGD00_04245</name>
</gene>
<dbReference type="Gene3D" id="3.10.180.10">
    <property type="entry name" value="2,3-Dihydroxybiphenyl 1,2-Dioxygenase, domain 1"/>
    <property type="match status" value="1"/>
</dbReference>
<comment type="caution">
    <text evidence="2">The sequence shown here is derived from an EMBL/GenBank/DDBJ whole genome shotgun (WGS) entry which is preliminary data.</text>
</comment>
<dbReference type="CDD" id="cd07262">
    <property type="entry name" value="VOC_like"/>
    <property type="match status" value="1"/>
</dbReference>
<dbReference type="Pfam" id="PF00903">
    <property type="entry name" value="Glyoxalase"/>
    <property type="match status" value="1"/>
</dbReference>
<dbReference type="EMBL" id="JAVKPH010000003">
    <property type="protein sequence ID" value="MDR5651801.1"/>
    <property type="molecule type" value="Genomic_DNA"/>
</dbReference>
<dbReference type="SUPFAM" id="SSF54593">
    <property type="entry name" value="Glyoxalase/Bleomycin resistance protein/Dihydroxybiphenyl dioxygenase"/>
    <property type="match status" value="1"/>
</dbReference>
<organism evidence="2 3">
    <name type="scientific">Ruixingdingia sedimenti</name>
    <dbReference type="NCBI Taxonomy" id="3073604"/>
    <lineage>
        <taxon>Bacteria</taxon>
        <taxon>Pseudomonadati</taxon>
        <taxon>Pseudomonadota</taxon>
        <taxon>Alphaproteobacteria</taxon>
        <taxon>Rhodobacterales</taxon>
        <taxon>Paracoccaceae</taxon>
        <taxon>Ruixingdingia</taxon>
    </lineage>
</organism>
<evidence type="ECO:0000313" key="2">
    <source>
        <dbReference type="EMBL" id="MDR5651801.1"/>
    </source>
</evidence>
<evidence type="ECO:0000259" key="1">
    <source>
        <dbReference type="PROSITE" id="PS51819"/>
    </source>
</evidence>
<dbReference type="InterPro" id="IPR029068">
    <property type="entry name" value="Glyas_Bleomycin-R_OHBP_Dase"/>
</dbReference>
<dbReference type="PANTHER" id="PTHR35006:SF1">
    <property type="entry name" value="BLL2941 PROTEIN"/>
    <property type="match status" value="1"/>
</dbReference>
<dbReference type="Proteomes" id="UP001247754">
    <property type="component" value="Unassembled WGS sequence"/>
</dbReference>
<dbReference type="RefSeq" id="WP_310456049.1">
    <property type="nucleotide sequence ID" value="NZ_JAVKPH010000003.1"/>
</dbReference>
<reference evidence="2 3" key="1">
    <citation type="submission" date="2023-09" db="EMBL/GenBank/DDBJ databases">
        <title>Xinfangfangia sedmenti sp. nov., isolated the sedment.</title>
        <authorList>
            <person name="Xu L."/>
        </authorList>
    </citation>
    <scope>NUCLEOTIDE SEQUENCE [LARGE SCALE GENOMIC DNA]</scope>
    <source>
        <strain evidence="2 3">LG-4</strain>
    </source>
</reference>
<dbReference type="PANTHER" id="PTHR35006">
    <property type="entry name" value="GLYOXALASE FAMILY PROTEIN (AFU_ORTHOLOGUE AFUA_5G14830)"/>
    <property type="match status" value="1"/>
</dbReference>
<proteinExistence type="predicted"/>